<dbReference type="GO" id="GO:0006412">
    <property type="term" value="P:translation"/>
    <property type="evidence" value="ECO:0007669"/>
    <property type="project" value="UniProtKB-UniRule"/>
</dbReference>
<dbReference type="GO" id="GO:0022627">
    <property type="term" value="C:cytosolic small ribosomal subunit"/>
    <property type="evidence" value="ECO:0007669"/>
    <property type="project" value="TreeGrafter"/>
</dbReference>
<feature type="compositionally biased region" description="Basic and acidic residues" evidence="7">
    <location>
        <begin position="1"/>
        <end position="10"/>
    </location>
</feature>
<dbReference type="GO" id="GO:0003735">
    <property type="term" value="F:structural constituent of ribosome"/>
    <property type="evidence" value="ECO:0007669"/>
    <property type="project" value="InterPro"/>
</dbReference>
<gene>
    <name evidence="5 8" type="primary">rpsR</name>
    <name evidence="8" type="ORF">PADco_2470</name>
</gene>
<dbReference type="PANTHER" id="PTHR13479:SF40">
    <property type="entry name" value="SMALL RIBOSOMAL SUBUNIT PROTEIN BS18M"/>
    <property type="match status" value="1"/>
</dbReference>
<evidence type="ECO:0000256" key="6">
    <source>
        <dbReference type="RuleBase" id="RU003910"/>
    </source>
</evidence>
<evidence type="ECO:0000256" key="4">
    <source>
        <dbReference type="ARBA" id="ARBA00035141"/>
    </source>
</evidence>
<organism evidence="8 9">
    <name type="scientific">Candidatus Profftella armatura</name>
    <name type="common">Diaphorina cf. continua</name>
    <dbReference type="NCBI Taxonomy" id="2661583"/>
    <lineage>
        <taxon>Bacteria</taxon>
        <taxon>Pseudomonadati</taxon>
        <taxon>Pseudomonadota</taxon>
        <taxon>Betaproteobacteria</taxon>
        <taxon>Candidatus Profftella</taxon>
    </lineage>
</organism>
<accession>A0A7R6VYT0</accession>
<dbReference type="RefSeq" id="WP_201329660.1">
    <property type="nucleotide sequence ID" value="NZ_AP023215.1"/>
</dbReference>
<dbReference type="SUPFAM" id="SSF46911">
    <property type="entry name" value="Ribosomal protein S18"/>
    <property type="match status" value="1"/>
</dbReference>
<evidence type="ECO:0000256" key="5">
    <source>
        <dbReference type="HAMAP-Rule" id="MF_00270"/>
    </source>
</evidence>
<dbReference type="PROSITE" id="PS00057">
    <property type="entry name" value="RIBOSOMAL_S18"/>
    <property type="match status" value="1"/>
</dbReference>
<comment type="function">
    <text evidence="5">Binds as a heterodimer with protein bS6 to the central domain of the 16S rRNA, where it helps stabilize the platform of the 30S subunit.</text>
</comment>
<dbReference type="InterPro" id="IPR036870">
    <property type="entry name" value="Ribosomal_bS18_sf"/>
</dbReference>
<dbReference type="EMBL" id="AP023215">
    <property type="protein sequence ID" value="BCG49667.1"/>
    <property type="molecule type" value="Genomic_DNA"/>
</dbReference>
<keyword evidence="5" id="KW-0694">RNA-binding</keyword>
<keyword evidence="2 5" id="KW-0689">Ribosomal protein</keyword>
<reference evidence="8 9" key="1">
    <citation type="journal article" date="2020" name="Genome Biol. Evol.">
        <title>Comparative Genomics Underlines Multiple Roles of Profftella, an Obligate Symbiont of Psyllids: Providing Toxins, Vitamins, and Carotenoids.</title>
        <authorList>
            <person name="Nakabachi A."/>
            <person name="Piel J."/>
            <person name="Malenovsky I."/>
            <person name="Hirose Y."/>
        </authorList>
    </citation>
    <scope>NUCLEOTIDE SEQUENCE [LARGE SCALE GENOMIC DNA]</scope>
    <source>
        <strain evidence="8 9">Dco</strain>
    </source>
</reference>
<name>A0A7R6VYT0_9PROT</name>
<dbReference type="AlphaFoldDB" id="A0A7R6VYT0"/>
<dbReference type="PRINTS" id="PR00974">
    <property type="entry name" value="RIBOSOMALS18"/>
</dbReference>
<evidence type="ECO:0000313" key="9">
    <source>
        <dbReference type="Proteomes" id="UP000595708"/>
    </source>
</evidence>
<dbReference type="Proteomes" id="UP000595708">
    <property type="component" value="Chromosome"/>
</dbReference>
<keyword evidence="5" id="KW-0699">rRNA-binding</keyword>
<keyword evidence="3 5" id="KW-0687">Ribonucleoprotein</keyword>
<feature type="compositionally biased region" description="Basic residues" evidence="7">
    <location>
        <begin position="11"/>
        <end position="21"/>
    </location>
</feature>
<evidence type="ECO:0000313" key="8">
    <source>
        <dbReference type="EMBL" id="BCG49667.1"/>
    </source>
</evidence>
<evidence type="ECO:0000256" key="1">
    <source>
        <dbReference type="ARBA" id="ARBA00005589"/>
    </source>
</evidence>
<dbReference type="InterPro" id="IPR018275">
    <property type="entry name" value="Ribosomal_bS18_CS"/>
</dbReference>
<sequence length="94" mass="11375">MIFGKKNDKNKFKKKRQQQNPLFKRKKFCRFTVMNIKQIDYKNIEILKDFVQENGKIIAARLTGTRSHYQRQMDTAIKRARFLALLPYTDLHNR</sequence>
<comment type="similarity">
    <text evidence="1 5 6">Belongs to the bacterial ribosomal protein bS18 family.</text>
</comment>
<feature type="region of interest" description="Disordered" evidence="7">
    <location>
        <begin position="1"/>
        <end position="21"/>
    </location>
</feature>
<evidence type="ECO:0000256" key="2">
    <source>
        <dbReference type="ARBA" id="ARBA00022980"/>
    </source>
</evidence>
<dbReference type="HAMAP" id="MF_00270">
    <property type="entry name" value="Ribosomal_bS18"/>
    <property type="match status" value="1"/>
</dbReference>
<dbReference type="Pfam" id="PF01084">
    <property type="entry name" value="Ribosomal_S18"/>
    <property type="match status" value="1"/>
</dbReference>
<proteinExistence type="inferred from homology"/>
<dbReference type="PANTHER" id="PTHR13479">
    <property type="entry name" value="30S RIBOSOMAL PROTEIN S18"/>
    <property type="match status" value="1"/>
</dbReference>
<comment type="subunit">
    <text evidence="5">Part of the 30S ribosomal subunit. Forms a tight heterodimer with protein bS6.</text>
</comment>
<dbReference type="InterPro" id="IPR001648">
    <property type="entry name" value="Ribosomal_bS18"/>
</dbReference>
<dbReference type="NCBIfam" id="TIGR00165">
    <property type="entry name" value="S18"/>
    <property type="match status" value="1"/>
</dbReference>
<dbReference type="Gene3D" id="4.10.640.10">
    <property type="entry name" value="Ribosomal protein S18"/>
    <property type="match status" value="1"/>
</dbReference>
<dbReference type="GO" id="GO:0070181">
    <property type="term" value="F:small ribosomal subunit rRNA binding"/>
    <property type="evidence" value="ECO:0007669"/>
    <property type="project" value="TreeGrafter"/>
</dbReference>
<dbReference type="KEGG" id="parm:PADco_2470"/>
<evidence type="ECO:0000256" key="3">
    <source>
        <dbReference type="ARBA" id="ARBA00023274"/>
    </source>
</evidence>
<keyword evidence="9" id="KW-1185">Reference proteome</keyword>
<protein>
    <recommendedName>
        <fullName evidence="4 5">Small ribosomal subunit protein bS18</fullName>
    </recommendedName>
</protein>
<evidence type="ECO:0000256" key="7">
    <source>
        <dbReference type="SAM" id="MobiDB-lite"/>
    </source>
</evidence>